<accession>D3E278</accession>
<sequence>MNIDYDGHNSTNPNNNSIVENNNNNQLSLQVPQKYEDYDIIEELQCFNCNQHTFIQLNKKSLLSNKVVYYCTNCGMSFEKQGNGFKLVDISDKSNRMWELYNLKTLTWPEWERIANGGLSDKDQAEKDKQLAIEKQKELELQRKKDLEIVVQELAKGEVNLKPVSSPVILKKNETAYLSLPNITLSEPRAVRVSKSGGYGTSYRFAKGFSVHSGVGESRSVSHDEIMAIDTGTFVITNKRVIFVGNKKSVNIDLKKILSMTVYKDGISIQRENKQKIEYFTKTNRHSMDFTIDGRTHSLPLEGYFIKAIILGQIANL</sequence>
<dbReference type="Proteomes" id="UP000008680">
    <property type="component" value="Chromosome"/>
</dbReference>
<evidence type="ECO:0000256" key="1">
    <source>
        <dbReference type="SAM" id="MobiDB-lite"/>
    </source>
</evidence>
<protein>
    <submittedName>
        <fullName evidence="2">Uncharacterized protein</fullName>
    </submittedName>
</protein>
<dbReference type="HOGENOM" id="CLU_051619_0_0_2"/>
<proteinExistence type="predicted"/>
<dbReference type="AlphaFoldDB" id="D3E278"/>
<evidence type="ECO:0000313" key="3">
    <source>
        <dbReference type="Proteomes" id="UP000008680"/>
    </source>
</evidence>
<organism evidence="2 3">
    <name type="scientific">Methanobrevibacter ruminantium (strain ATCC 35063 / DSM 1093 / JCM 13430 / OCM 146 / M1)</name>
    <name type="common">Methanobacterium ruminantium</name>
    <dbReference type="NCBI Taxonomy" id="634498"/>
    <lineage>
        <taxon>Archaea</taxon>
        <taxon>Methanobacteriati</taxon>
        <taxon>Methanobacteriota</taxon>
        <taxon>Methanomada group</taxon>
        <taxon>Methanobacteria</taxon>
        <taxon>Methanobacteriales</taxon>
        <taxon>Methanobacteriaceae</taxon>
        <taxon>Methanobrevibacter</taxon>
    </lineage>
</organism>
<dbReference type="eggNOG" id="arCOG07601">
    <property type="taxonomic scope" value="Archaea"/>
</dbReference>
<reference evidence="2 3" key="1">
    <citation type="journal article" date="2010" name="PLoS ONE">
        <title>The genome sequence of the rumen methanogen Methanobrevibacter ruminantium reveals new possibilities for controlling ruminant methane emissions.</title>
        <authorList>
            <person name="Leahy S.C."/>
            <person name="Kelly W.J."/>
            <person name="Altermann E."/>
            <person name="Ronimus R.S."/>
            <person name="Yeoman C.J."/>
            <person name="Pacheco D.M."/>
            <person name="Li D."/>
            <person name="Kong Z."/>
            <person name="McTavish S."/>
            <person name="Sang C."/>
            <person name="Lambie S.C."/>
            <person name="Janssen P.H."/>
            <person name="Dey D."/>
            <person name="Attwood G.T."/>
        </authorList>
    </citation>
    <scope>NUCLEOTIDE SEQUENCE [LARGE SCALE GENOMIC DNA]</scope>
    <source>
        <strain evidence="3">ATCC 35063 / DSM 1093 / JCM 13430 / OCM 146 / M1</strain>
    </source>
</reference>
<dbReference type="EMBL" id="CP001719">
    <property type="protein sequence ID" value="ADC46639.1"/>
    <property type="molecule type" value="Genomic_DNA"/>
</dbReference>
<gene>
    <name evidence="2" type="ordered locus">mru_0788</name>
</gene>
<feature type="region of interest" description="Disordered" evidence="1">
    <location>
        <begin position="1"/>
        <end position="22"/>
    </location>
</feature>
<dbReference type="KEGG" id="mru:mru_0788"/>
<keyword evidence="3" id="KW-1185">Reference proteome</keyword>
<feature type="compositionally biased region" description="Low complexity" evidence="1">
    <location>
        <begin position="9"/>
        <end position="22"/>
    </location>
</feature>
<evidence type="ECO:0000313" key="2">
    <source>
        <dbReference type="EMBL" id="ADC46639.1"/>
    </source>
</evidence>
<name>D3E278_METRM</name>
<dbReference type="PATRIC" id="fig|634498.28.peg.789"/>